<feature type="compositionally biased region" description="Basic and acidic residues" evidence="1">
    <location>
        <begin position="336"/>
        <end position="358"/>
    </location>
</feature>
<feature type="compositionally biased region" description="Basic and acidic residues" evidence="1">
    <location>
        <begin position="162"/>
        <end position="172"/>
    </location>
</feature>
<protein>
    <submittedName>
        <fullName evidence="2">Uncharacterized protein</fullName>
    </submittedName>
</protein>
<feature type="compositionally biased region" description="Basic residues" evidence="1">
    <location>
        <begin position="246"/>
        <end position="257"/>
    </location>
</feature>
<feature type="compositionally biased region" description="Basic and acidic residues" evidence="1">
    <location>
        <begin position="449"/>
        <end position="459"/>
    </location>
</feature>
<gene>
    <name evidence="2" type="ORF">CAPSK01_000532</name>
</gene>
<comment type="caution">
    <text evidence="2">The sequence shown here is derived from an EMBL/GenBank/DDBJ whole genome shotgun (WGS) entry which is preliminary data.</text>
</comment>
<evidence type="ECO:0000313" key="2">
    <source>
        <dbReference type="EMBL" id="KFB69819.1"/>
    </source>
</evidence>
<dbReference type="EMBL" id="JDSS02000007">
    <property type="protein sequence ID" value="KFB69819.1"/>
    <property type="molecule type" value="Genomic_DNA"/>
</dbReference>
<feature type="compositionally biased region" description="Basic residues" evidence="1">
    <location>
        <begin position="542"/>
        <end position="552"/>
    </location>
</feature>
<feature type="region of interest" description="Disordered" evidence="1">
    <location>
        <begin position="1"/>
        <end position="552"/>
    </location>
</feature>
<feature type="compositionally biased region" description="Basic residues" evidence="1">
    <location>
        <begin position="512"/>
        <end position="529"/>
    </location>
</feature>
<evidence type="ECO:0000256" key="1">
    <source>
        <dbReference type="SAM" id="MobiDB-lite"/>
    </source>
</evidence>
<dbReference type="Proteomes" id="UP000019812">
    <property type="component" value="Unassembled WGS sequence"/>
</dbReference>
<name>A0A084Y525_9PROT</name>
<organism evidence="2 3">
    <name type="scientific">Candidatus Accumulibacter vicinus</name>
    <dbReference type="NCBI Taxonomy" id="2954382"/>
    <lineage>
        <taxon>Bacteria</taxon>
        <taxon>Pseudomonadati</taxon>
        <taxon>Pseudomonadota</taxon>
        <taxon>Betaproteobacteria</taxon>
        <taxon>Candidatus Accumulibacter</taxon>
    </lineage>
</organism>
<accession>A0A084Y525</accession>
<feature type="compositionally biased region" description="Basic residues" evidence="1">
    <location>
        <begin position="111"/>
        <end position="134"/>
    </location>
</feature>
<reference evidence="2 3" key="1">
    <citation type="submission" date="2014-07" db="EMBL/GenBank/DDBJ databases">
        <title>Expanding our view of genomic diversity in Candidatus Accumulibacter clades.</title>
        <authorList>
            <person name="Skennerton C.T."/>
            <person name="Barr J.J."/>
            <person name="Slater F.R."/>
            <person name="Bond P.L."/>
            <person name="Tyson G.W."/>
        </authorList>
    </citation>
    <scope>NUCLEOTIDE SEQUENCE [LARGE SCALE GENOMIC DNA]</scope>
    <source>
        <strain evidence="3">SK-01</strain>
    </source>
</reference>
<feature type="compositionally biased region" description="Basic and acidic residues" evidence="1">
    <location>
        <begin position="370"/>
        <end position="389"/>
    </location>
</feature>
<proteinExistence type="predicted"/>
<feature type="compositionally biased region" description="Basic and acidic residues" evidence="1">
    <location>
        <begin position="234"/>
        <end position="245"/>
    </location>
</feature>
<evidence type="ECO:0000313" key="3">
    <source>
        <dbReference type="Proteomes" id="UP000019812"/>
    </source>
</evidence>
<sequence>MGEERATRGTPSLPGRTPGRAIRQASDAGRARPADGAEGFPGALSRDGIARAAAPDDDADRREQRRATGLSDRREKRRLGRRRGDGGRRRPHRTRQVGGTGGGRPDIDRHRALRRAHPGPRHCRRRRPRRRVLRRSGNPPRASEVAAVPALHQPRSGQRRPLPREQAGERRFFGRPRALARSPLRTGGHRPRQLAPLRRTGTTGRQPDRRARARQSGGAARHGSRRSPRQRAAPPDDLHSDDPREHRRRHRRLRRKRPADLVQPGNARDARRRPGRPAAGSLGRVLRPVSRRRTNAHGDNGHPALPRFARRTTAQCRDGHRSPARRSARRAGVGATDDRRQWRPDRRCRVDARRERAEACPGTVAAGQGRGRERQPCEERFPGQHEPRTAHPAQRRPGLLRTAAARCPGRPRTALGRTNGASGDDSPQRRTPAHADQQRPRAVAYRSRPQRDHPGELRPPRPARRPAGDVRPQGHAPGAALRGRAFAGHTTLRRHRRGQAAPGADQPDRQRLQVHRTRRHPRGRRRHAAGRQGHGAPPVLRGVRHRRRHRRG</sequence>
<feature type="compositionally biased region" description="Basic and acidic residues" evidence="1">
    <location>
        <begin position="59"/>
        <end position="74"/>
    </location>
</feature>
<dbReference type="AlphaFoldDB" id="A0A084Y525"/>